<dbReference type="GO" id="GO:0005684">
    <property type="term" value="C:U2-type spliceosomal complex"/>
    <property type="evidence" value="ECO:0007669"/>
    <property type="project" value="UniProtKB-UniRule"/>
</dbReference>
<dbReference type="CDD" id="cd18808">
    <property type="entry name" value="SF1_C_Upf1"/>
    <property type="match status" value="1"/>
</dbReference>
<dbReference type="Pfam" id="PF21143">
    <property type="entry name" value="Aquarius_N_2nd"/>
    <property type="match status" value="1"/>
</dbReference>
<dbReference type="CDD" id="cd17935">
    <property type="entry name" value="EEXXQc_AQR"/>
    <property type="match status" value="1"/>
</dbReference>
<dbReference type="FunFam" id="3.40.50.300:FF:002863">
    <property type="entry name" value="Pre-mRNA-splicing factor cwf11"/>
    <property type="match status" value="1"/>
</dbReference>
<keyword evidence="9" id="KW-1185">Reference proteome</keyword>
<evidence type="ECO:0000313" key="8">
    <source>
        <dbReference type="EMBL" id="KAJ1920846.1"/>
    </source>
</evidence>
<comment type="subcellular location">
    <subcellularLocation>
        <location evidence="1">Nucleus</location>
    </subcellularLocation>
</comment>
<dbReference type="GO" id="GO:0003729">
    <property type="term" value="F:mRNA binding"/>
    <property type="evidence" value="ECO:0007669"/>
    <property type="project" value="TreeGrafter"/>
</dbReference>
<dbReference type="InterPro" id="IPR048967">
    <property type="entry name" value="Aquarius_insert"/>
</dbReference>
<dbReference type="Gene3D" id="3.40.50.300">
    <property type="entry name" value="P-loop containing nucleotide triphosphate hydrolases"/>
    <property type="match status" value="2"/>
</dbReference>
<protein>
    <recommendedName>
        <fullName evidence="1">Pre-mRNA-splicing factor</fullName>
    </recommendedName>
</protein>
<dbReference type="InterPro" id="IPR041677">
    <property type="entry name" value="DNA2/NAM7_AAA_11"/>
</dbReference>
<dbReference type="InterPro" id="IPR047187">
    <property type="entry name" value="SF1_C_Upf1"/>
</dbReference>
<reference evidence="8" key="1">
    <citation type="submission" date="2022-07" db="EMBL/GenBank/DDBJ databases">
        <title>Phylogenomic reconstructions and comparative analyses of Kickxellomycotina fungi.</title>
        <authorList>
            <person name="Reynolds N.K."/>
            <person name="Stajich J.E."/>
            <person name="Barry K."/>
            <person name="Grigoriev I.V."/>
            <person name="Crous P."/>
            <person name="Smith M.E."/>
        </authorList>
    </citation>
    <scope>NUCLEOTIDE SEQUENCE</scope>
    <source>
        <strain evidence="8">NBRC 100468</strain>
    </source>
</reference>
<sequence length="1491" mass="171528">MAPAQTRRGRKSTNPKRRASSKSRTDVVESRKGPAVQQSPDDDDNISKIAKTTWLKKATKIDAKIIDKIFKDELTDRAESRARSIASLELNQYLEICLWPLFDAAKSTDAHLLSIIFMANEKIQQGVPVWHIFESEKNTNKNAKEDESKFSSFIWKIWVYLDGLFDPKISQTQSSKLGIDVAGLKRSILQFVDNMFQSLENENVRKECLDVVSLSTWSCLLDVKRTLEQYPSLPQLKKYWKYLEKQFKKSSDDEKKRIILKRTLLSKLLIDFVNRLYSIDCESEISKDLLLYCELVVKFLISLESQLSTRRYFKTLLEDHQILVLIKSSPFFNSSISQNTLFKSLVDMLSFYHQFPVSDVTGEPLSESQLTRAQYDKLVKLQKVVFSDFKEKLPDFSITSVAKLCSTSFLKSKLNVLDNKALAALCKTIGIRSSPIAHDISFKDSNDGNGGAKEYLLEVILYHYHLPESQTENINRLPIYPDEKLIFSDILDDSHKKNRGQAFTDRLIGLGSQKDGVMPIPKLNLQFLTFHDYLLCNFTLYRLESAYDIRQNIEDALARLSPRVVEDPETGLYLSGREGTVFAGWSRMATPIKSFNITDLKNPRIGQSCPSLVRADLTISLADYVQSIRDEWDRDIRPHDVLFLISVQASHSPGSKTEYTIKHLRGCEVECFIDQDGKPIDEFENFNNNPEDQNSKKRDWRSKTPMRTFRVTLDPNQYLIDSKNTEENHQVEDVYSSFNIVLRRRPQENNFKAVLESIRELMKGGAQLPDWLLSVFLGYGDPHNANYTNLPNQVSKINFRDTFLDLQHLKDCFPGRTFQLAPKEKEEDMKEPFIIEFGKENDLLTISHSKVLNMGPYPFNKPKLNTIRFTPVQVEAIKSASNPGLTLIVGPPGTGKTDVAVQIVANIYHNFPNQHTLLITHSNQALNQIFEKIMELDIDQRHLLRLGHGEQELETEERFTKAGRVNSFLERRMFLLSEVERLAKSLKVTGDVGYTCETAGYFYVSQILVKWNSYHNLIKAAEDPDYDKDHDESEKDKMHQQIVDAFPFKDYFLNAPQPLFPSDAPCSELADIANGCFRHINSMFTELDEIRPFELLRTNSDRSNYLLLNEAKIVAMTCTHAALKRNELLSLGFKYDNVIVEEAAQMLEIESFIPLCMQENTKDRRSASSSDKLKRVVIIGDHHQLPPVVKHTGLQKYGNMEQSLFTRLIRLGVPFIELDQQGRSRSSIASLYRWHYAGLRDLPFISQAEEYRLANPGFVYDYQFINVEDYQDRGESEPIQYFYQNLGEAEYIVQVYQYMVLMGYEPSRITILTTYNGQKALINDVLKQRCSWNPIFGRPASVATVDQYQGRQNDYVLLSLVRTKHVGHIRDVRRLIVAMSRARLGLYVFGRRELFENCYELEKTFSQLLSRPDQLALVSGESYPGNRLLDDKINKENIKEVDGVEAMGKLVHEQVQQRFGLENTQANNEQSLIEEDIDLDSIDIDQEIDNY</sequence>
<comment type="subunit">
    <text evidence="1">Belongs to the 40S cdc5-associated complex (or cwf complex), a spliceosome sub-complex reminiscent of a late-stage spliceosome.</text>
</comment>
<dbReference type="EMBL" id="JANBPU010000009">
    <property type="protein sequence ID" value="KAJ1920846.1"/>
    <property type="molecule type" value="Genomic_DNA"/>
</dbReference>
<organism evidence="8 9">
    <name type="scientific">Mycoemilia scoparia</name>
    <dbReference type="NCBI Taxonomy" id="417184"/>
    <lineage>
        <taxon>Eukaryota</taxon>
        <taxon>Fungi</taxon>
        <taxon>Fungi incertae sedis</taxon>
        <taxon>Zoopagomycota</taxon>
        <taxon>Kickxellomycotina</taxon>
        <taxon>Kickxellomycetes</taxon>
        <taxon>Kickxellales</taxon>
        <taxon>Kickxellaceae</taxon>
        <taxon>Mycoemilia</taxon>
    </lineage>
</organism>
<dbReference type="PANTHER" id="PTHR10887">
    <property type="entry name" value="DNA2/NAM7 HELICASE FAMILY"/>
    <property type="match status" value="1"/>
</dbReference>
<keyword evidence="1" id="KW-0507">mRNA processing</keyword>
<name>A0A9W8A218_9FUNG</name>
<comment type="function">
    <text evidence="1">Involved in mRNA splicing where it associates with cdc5 and the other cwf proteins as part of the spliceosome.</text>
</comment>
<dbReference type="PIRSF" id="PIRSF038901">
    <property type="entry name" value="AQR_cwf11"/>
    <property type="match status" value="1"/>
</dbReference>
<comment type="similarity">
    <text evidence="1">Belongs to the CWF11 family.</text>
</comment>
<feature type="region of interest" description="Disordered" evidence="2">
    <location>
        <begin position="1"/>
        <end position="44"/>
    </location>
</feature>
<dbReference type="Pfam" id="PF21144">
    <property type="entry name" value="Aquarius_N_3rd"/>
    <property type="match status" value="1"/>
</dbReference>
<dbReference type="InterPro" id="IPR026300">
    <property type="entry name" value="CWF11_fam"/>
</dbReference>
<dbReference type="InterPro" id="IPR027417">
    <property type="entry name" value="P-loop_NTPase"/>
</dbReference>
<evidence type="ECO:0000259" key="7">
    <source>
        <dbReference type="Pfam" id="PF21144"/>
    </source>
</evidence>
<evidence type="ECO:0000256" key="2">
    <source>
        <dbReference type="SAM" id="MobiDB-lite"/>
    </source>
</evidence>
<feature type="domain" description="RNA helicase aquarius N-terminal" evidence="5">
    <location>
        <begin position="46"/>
        <end position="464"/>
    </location>
</feature>
<dbReference type="PANTHER" id="PTHR10887:SF5">
    <property type="entry name" value="RNA HELICASE AQUARIUS"/>
    <property type="match status" value="1"/>
</dbReference>
<feature type="compositionally biased region" description="Basic and acidic residues" evidence="2">
    <location>
        <begin position="23"/>
        <end position="32"/>
    </location>
</feature>
<comment type="caution">
    <text evidence="8">The sequence shown here is derived from an EMBL/GenBank/DDBJ whole genome shotgun (WGS) entry which is preliminary data.</text>
</comment>
<dbReference type="InterPro" id="IPR032174">
    <property type="entry name" value="Aquarius_N"/>
</dbReference>
<dbReference type="GO" id="GO:0045292">
    <property type="term" value="P:mRNA cis splicing, via spliceosome"/>
    <property type="evidence" value="ECO:0007669"/>
    <property type="project" value="UniProtKB-UniRule"/>
</dbReference>
<evidence type="ECO:0000256" key="1">
    <source>
        <dbReference type="PIRNR" id="PIRNR038901"/>
    </source>
</evidence>
<feature type="domain" description="RNA helicase aquarius insertion" evidence="7">
    <location>
        <begin position="792"/>
        <end position="840"/>
    </location>
</feature>
<dbReference type="GO" id="GO:0004386">
    <property type="term" value="F:helicase activity"/>
    <property type="evidence" value="ECO:0007669"/>
    <property type="project" value="InterPro"/>
</dbReference>
<feature type="compositionally biased region" description="Basic residues" evidence="2">
    <location>
        <begin position="7"/>
        <end position="21"/>
    </location>
</feature>
<dbReference type="Proteomes" id="UP001150538">
    <property type="component" value="Unassembled WGS sequence"/>
</dbReference>
<dbReference type="Pfam" id="PF13086">
    <property type="entry name" value="AAA_11"/>
    <property type="match status" value="1"/>
</dbReference>
<dbReference type="SUPFAM" id="SSF52540">
    <property type="entry name" value="P-loop containing nucleoside triphosphate hydrolases"/>
    <property type="match status" value="1"/>
</dbReference>
<dbReference type="InterPro" id="IPR041679">
    <property type="entry name" value="DNA2/NAM7-like_C"/>
</dbReference>
<dbReference type="Pfam" id="PF13087">
    <property type="entry name" value="AAA_12"/>
    <property type="match status" value="1"/>
</dbReference>
<dbReference type="InterPro" id="IPR048966">
    <property type="entry name" value="Aquarius_b-barrel"/>
</dbReference>
<dbReference type="InterPro" id="IPR045055">
    <property type="entry name" value="DNA2/NAM7-like"/>
</dbReference>
<gene>
    <name evidence="8" type="ORF">H4219_001083</name>
</gene>
<evidence type="ECO:0000259" key="4">
    <source>
        <dbReference type="Pfam" id="PF13087"/>
    </source>
</evidence>
<feature type="domain" description="DNA2/NAM7 helicase helicase" evidence="3">
    <location>
        <begin position="873"/>
        <end position="1190"/>
    </location>
</feature>
<accession>A0A9W8A218</accession>
<evidence type="ECO:0000259" key="3">
    <source>
        <dbReference type="Pfam" id="PF13086"/>
    </source>
</evidence>
<keyword evidence="1" id="KW-0508">mRNA splicing</keyword>
<evidence type="ECO:0000313" key="9">
    <source>
        <dbReference type="Proteomes" id="UP001150538"/>
    </source>
</evidence>
<keyword evidence="1" id="KW-0539">Nucleus</keyword>
<feature type="domain" description="DNA2/NAM7 helicase-like C-terminal" evidence="4">
    <location>
        <begin position="1200"/>
        <end position="1392"/>
    </location>
</feature>
<feature type="domain" description="RNA helicase aquarius beta-barrel" evidence="6">
    <location>
        <begin position="578"/>
        <end position="744"/>
    </location>
</feature>
<dbReference type="GO" id="GO:0071013">
    <property type="term" value="C:catalytic step 2 spliceosome"/>
    <property type="evidence" value="ECO:0007669"/>
    <property type="project" value="TreeGrafter"/>
</dbReference>
<proteinExistence type="inferred from homology"/>
<dbReference type="OrthoDB" id="1879at2759"/>
<evidence type="ECO:0000259" key="6">
    <source>
        <dbReference type="Pfam" id="PF21143"/>
    </source>
</evidence>
<evidence type="ECO:0000259" key="5">
    <source>
        <dbReference type="Pfam" id="PF16399"/>
    </source>
</evidence>
<dbReference type="Pfam" id="PF16399">
    <property type="entry name" value="Aquarius_N_1st"/>
    <property type="match status" value="1"/>
</dbReference>